<evidence type="ECO:0000313" key="10">
    <source>
        <dbReference type="Proteomes" id="UP000218899"/>
    </source>
</evidence>
<dbReference type="Pfam" id="PF03861">
    <property type="entry name" value="ANTAR"/>
    <property type="match status" value="1"/>
</dbReference>
<dbReference type="GO" id="GO:0003723">
    <property type="term" value="F:RNA binding"/>
    <property type="evidence" value="ECO:0007669"/>
    <property type="project" value="InterPro"/>
</dbReference>
<dbReference type="GO" id="GO:0032993">
    <property type="term" value="C:protein-DNA complex"/>
    <property type="evidence" value="ECO:0007669"/>
    <property type="project" value="TreeGrafter"/>
</dbReference>
<evidence type="ECO:0000259" key="8">
    <source>
        <dbReference type="PROSITE" id="PS50921"/>
    </source>
</evidence>
<keyword evidence="10" id="KW-1185">Reference proteome</keyword>
<dbReference type="SMART" id="SM00448">
    <property type="entry name" value="REC"/>
    <property type="match status" value="1"/>
</dbReference>
<keyword evidence="1 6" id="KW-0597">Phosphoprotein</keyword>
<sequence>MTQKHAQSAVRILLVDDDRLVLATLAEGLRARGYPVDAVDNGREALEIYRREPPSIVILDVRMPGMSGLDTAKAMLAAGHRPIIMLSAYDDQPIVHEAIALGVSGYLVKPIEVNQLVPSIEATLARFAEVNALMRDTTNLRDGVEHNRIVSTAVGILMEREGLGQDESFERLRGHARAQRRPLREVAREFVEALAAVNTISRSSAGPPG</sequence>
<dbReference type="PANTHER" id="PTHR48111:SF1">
    <property type="entry name" value="TWO-COMPONENT RESPONSE REGULATOR ORR33"/>
    <property type="match status" value="1"/>
</dbReference>
<evidence type="ECO:0000256" key="5">
    <source>
        <dbReference type="ARBA" id="ARBA00023163"/>
    </source>
</evidence>
<keyword evidence="2" id="KW-0902">Two-component regulatory system</keyword>
<dbReference type="GO" id="GO:0000156">
    <property type="term" value="F:phosphorelay response regulator activity"/>
    <property type="evidence" value="ECO:0007669"/>
    <property type="project" value="TreeGrafter"/>
</dbReference>
<dbReference type="InterPro" id="IPR011006">
    <property type="entry name" value="CheY-like_superfamily"/>
</dbReference>
<keyword evidence="4" id="KW-0238">DNA-binding</keyword>
<protein>
    <submittedName>
        <fullName evidence="9">Response regulator receiver</fullName>
    </submittedName>
</protein>
<dbReference type="PANTHER" id="PTHR48111">
    <property type="entry name" value="REGULATOR OF RPOS"/>
    <property type="match status" value="1"/>
</dbReference>
<dbReference type="InterPro" id="IPR036388">
    <property type="entry name" value="WH-like_DNA-bd_sf"/>
</dbReference>
<keyword evidence="3" id="KW-0805">Transcription regulation</keyword>
<dbReference type="PIRSF" id="PIRSF036382">
    <property type="entry name" value="RR_antiterm"/>
    <property type="match status" value="1"/>
</dbReference>
<keyword evidence="5" id="KW-0804">Transcription</keyword>
<feature type="domain" description="Response regulatory" evidence="7">
    <location>
        <begin position="11"/>
        <end position="124"/>
    </location>
</feature>
<evidence type="ECO:0000256" key="2">
    <source>
        <dbReference type="ARBA" id="ARBA00023012"/>
    </source>
</evidence>
<evidence type="ECO:0000256" key="3">
    <source>
        <dbReference type="ARBA" id="ARBA00023015"/>
    </source>
</evidence>
<dbReference type="GO" id="GO:0006355">
    <property type="term" value="P:regulation of DNA-templated transcription"/>
    <property type="evidence" value="ECO:0007669"/>
    <property type="project" value="TreeGrafter"/>
</dbReference>
<dbReference type="SUPFAM" id="SSF52172">
    <property type="entry name" value="CheY-like"/>
    <property type="match status" value="1"/>
</dbReference>
<evidence type="ECO:0000259" key="7">
    <source>
        <dbReference type="PROSITE" id="PS50110"/>
    </source>
</evidence>
<dbReference type="AlphaFoldDB" id="A0A1B4V723"/>
<dbReference type="InterPro" id="IPR008327">
    <property type="entry name" value="Sig_transdc_resp-reg_antiterm"/>
</dbReference>
<dbReference type="OrthoDB" id="9808843at2"/>
<dbReference type="PROSITE" id="PS50921">
    <property type="entry name" value="ANTAR"/>
    <property type="match status" value="1"/>
</dbReference>
<feature type="domain" description="ANTAR" evidence="8">
    <location>
        <begin position="130"/>
        <end position="191"/>
    </location>
</feature>
<accession>A0A1B4V723</accession>
<dbReference type="Proteomes" id="UP000218899">
    <property type="component" value="Chromosome"/>
</dbReference>
<organism evidence="9 10">
    <name type="scientific">Sulfurifustis variabilis</name>
    <dbReference type="NCBI Taxonomy" id="1675686"/>
    <lineage>
        <taxon>Bacteria</taxon>
        <taxon>Pseudomonadati</taxon>
        <taxon>Pseudomonadota</taxon>
        <taxon>Gammaproteobacteria</taxon>
        <taxon>Acidiferrobacterales</taxon>
        <taxon>Acidiferrobacteraceae</taxon>
        <taxon>Sulfurifustis</taxon>
    </lineage>
</organism>
<dbReference type="SMART" id="SM01012">
    <property type="entry name" value="ANTAR"/>
    <property type="match status" value="1"/>
</dbReference>
<evidence type="ECO:0000256" key="4">
    <source>
        <dbReference type="ARBA" id="ARBA00023125"/>
    </source>
</evidence>
<dbReference type="KEGG" id="sva:SVA_1838"/>
<dbReference type="CDD" id="cd17536">
    <property type="entry name" value="REC_YesN-like"/>
    <property type="match status" value="1"/>
</dbReference>
<dbReference type="Gene3D" id="1.10.10.10">
    <property type="entry name" value="Winged helix-like DNA-binding domain superfamily/Winged helix DNA-binding domain"/>
    <property type="match status" value="1"/>
</dbReference>
<dbReference type="GO" id="GO:0000976">
    <property type="term" value="F:transcription cis-regulatory region binding"/>
    <property type="evidence" value="ECO:0007669"/>
    <property type="project" value="TreeGrafter"/>
</dbReference>
<dbReference type="EMBL" id="AP014936">
    <property type="protein sequence ID" value="BAU48392.1"/>
    <property type="molecule type" value="Genomic_DNA"/>
</dbReference>
<gene>
    <name evidence="9" type="ORF">SVA_1838</name>
</gene>
<evidence type="ECO:0000313" key="9">
    <source>
        <dbReference type="EMBL" id="BAU48392.1"/>
    </source>
</evidence>
<evidence type="ECO:0000256" key="1">
    <source>
        <dbReference type="ARBA" id="ARBA00022553"/>
    </source>
</evidence>
<evidence type="ECO:0000256" key="6">
    <source>
        <dbReference type="PROSITE-ProRule" id="PRU00169"/>
    </source>
</evidence>
<dbReference type="InterPro" id="IPR039420">
    <property type="entry name" value="WalR-like"/>
</dbReference>
<feature type="modified residue" description="4-aspartylphosphate" evidence="6">
    <location>
        <position position="60"/>
    </location>
</feature>
<dbReference type="Gene3D" id="3.40.50.2300">
    <property type="match status" value="1"/>
</dbReference>
<dbReference type="InterPro" id="IPR001789">
    <property type="entry name" value="Sig_transdc_resp-reg_receiver"/>
</dbReference>
<proteinExistence type="predicted"/>
<dbReference type="PROSITE" id="PS50110">
    <property type="entry name" value="RESPONSE_REGULATORY"/>
    <property type="match status" value="1"/>
</dbReference>
<dbReference type="InterPro" id="IPR005561">
    <property type="entry name" value="ANTAR"/>
</dbReference>
<name>A0A1B4V723_9GAMM</name>
<dbReference type="RefSeq" id="WP_096460907.1">
    <property type="nucleotide sequence ID" value="NZ_AP014936.1"/>
</dbReference>
<reference evidence="9 10" key="1">
    <citation type="submission" date="2015-08" db="EMBL/GenBank/DDBJ databases">
        <title>Complete genome sequence of Sulfurifustis variabilis.</title>
        <authorList>
            <person name="Miura A."/>
            <person name="Kojima H."/>
            <person name="Fukui M."/>
        </authorList>
    </citation>
    <scope>NUCLEOTIDE SEQUENCE [LARGE SCALE GENOMIC DNA]</scope>
    <source>
        <strain evidence="10">skN76</strain>
    </source>
</reference>
<dbReference type="Pfam" id="PF00072">
    <property type="entry name" value="Response_reg"/>
    <property type="match status" value="1"/>
</dbReference>
<dbReference type="GO" id="GO:0005829">
    <property type="term" value="C:cytosol"/>
    <property type="evidence" value="ECO:0007669"/>
    <property type="project" value="TreeGrafter"/>
</dbReference>